<evidence type="ECO:0000256" key="5">
    <source>
        <dbReference type="ARBA" id="ARBA00011738"/>
    </source>
</evidence>
<evidence type="ECO:0000256" key="15">
    <source>
        <dbReference type="ARBA" id="ARBA00040883"/>
    </source>
</evidence>
<comment type="caution">
    <text evidence="17">The sequence shown here is derived from an EMBL/GenBank/DDBJ whole genome shotgun (WGS) entry which is preliminary data.</text>
</comment>
<gene>
    <name evidence="16" type="primary">coaX</name>
    <name evidence="17" type="ORF">DFR35_0466</name>
</gene>
<evidence type="ECO:0000256" key="10">
    <source>
        <dbReference type="ARBA" id="ARBA00022777"/>
    </source>
</evidence>
<comment type="cofactor">
    <cofactor evidence="2">
        <name>K(+)</name>
        <dbReference type="ChEBI" id="CHEBI:29103"/>
    </cofactor>
</comment>
<dbReference type="InterPro" id="IPR043129">
    <property type="entry name" value="ATPase_NBD"/>
</dbReference>
<evidence type="ECO:0000256" key="11">
    <source>
        <dbReference type="ARBA" id="ARBA00022840"/>
    </source>
</evidence>
<evidence type="ECO:0000256" key="2">
    <source>
        <dbReference type="ARBA" id="ARBA00001958"/>
    </source>
</evidence>
<keyword evidence="10 16" id="KW-0418">Kinase</keyword>
<keyword evidence="11 16" id="KW-0067">ATP-binding</keyword>
<evidence type="ECO:0000313" key="18">
    <source>
        <dbReference type="Proteomes" id="UP000268908"/>
    </source>
</evidence>
<dbReference type="RefSeq" id="WP_121239862.1">
    <property type="nucleotide sequence ID" value="NZ_BHVV01000001.1"/>
</dbReference>
<dbReference type="EMBL" id="RCCI01000004">
    <property type="protein sequence ID" value="RLJ67913.1"/>
    <property type="molecule type" value="Genomic_DNA"/>
</dbReference>
<proteinExistence type="inferred from homology"/>
<feature type="binding site" evidence="16">
    <location>
        <begin position="6"/>
        <end position="13"/>
    </location>
    <ligand>
        <name>ATP</name>
        <dbReference type="ChEBI" id="CHEBI:30616"/>
    </ligand>
</feature>
<dbReference type="NCBIfam" id="TIGR00671">
    <property type="entry name" value="baf"/>
    <property type="match status" value="1"/>
</dbReference>
<dbReference type="GO" id="GO:0005737">
    <property type="term" value="C:cytoplasm"/>
    <property type="evidence" value="ECO:0007669"/>
    <property type="project" value="UniProtKB-SubCell"/>
</dbReference>
<dbReference type="CDD" id="cd24015">
    <property type="entry name" value="ASKHA_NBD_PanK-III"/>
    <property type="match status" value="1"/>
</dbReference>
<organism evidence="17 18">
    <name type="scientific">Sulfurisoma sediminicola</name>
    <dbReference type="NCBI Taxonomy" id="1381557"/>
    <lineage>
        <taxon>Bacteria</taxon>
        <taxon>Pseudomonadati</taxon>
        <taxon>Pseudomonadota</taxon>
        <taxon>Betaproteobacteria</taxon>
        <taxon>Nitrosomonadales</taxon>
        <taxon>Sterolibacteriaceae</taxon>
        <taxon>Sulfurisoma</taxon>
    </lineage>
</organism>
<evidence type="ECO:0000256" key="3">
    <source>
        <dbReference type="ARBA" id="ARBA00004496"/>
    </source>
</evidence>
<keyword evidence="13 16" id="KW-0173">Coenzyme A biosynthesis</keyword>
<dbReference type="SUPFAM" id="SSF53067">
    <property type="entry name" value="Actin-like ATPase domain"/>
    <property type="match status" value="2"/>
</dbReference>
<dbReference type="GO" id="GO:0004594">
    <property type="term" value="F:pantothenate kinase activity"/>
    <property type="evidence" value="ECO:0007669"/>
    <property type="project" value="UniProtKB-UniRule"/>
</dbReference>
<dbReference type="EC" id="2.7.1.33" evidence="6 16"/>
<dbReference type="Pfam" id="PF03309">
    <property type="entry name" value="Pan_kinase"/>
    <property type="match status" value="1"/>
</dbReference>
<dbReference type="GO" id="GO:0015937">
    <property type="term" value="P:coenzyme A biosynthetic process"/>
    <property type="evidence" value="ECO:0007669"/>
    <property type="project" value="UniProtKB-UniRule"/>
</dbReference>
<keyword evidence="12 16" id="KW-0630">Potassium</keyword>
<evidence type="ECO:0000256" key="6">
    <source>
        <dbReference type="ARBA" id="ARBA00012102"/>
    </source>
</evidence>
<dbReference type="HAMAP" id="MF_01274">
    <property type="entry name" value="Pantothen_kinase_3"/>
    <property type="match status" value="1"/>
</dbReference>
<dbReference type="Proteomes" id="UP000268908">
    <property type="component" value="Unassembled WGS sequence"/>
</dbReference>
<feature type="binding site" evidence="16">
    <location>
        <position position="86"/>
    </location>
    <ligand>
        <name>substrate</name>
    </ligand>
</feature>
<dbReference type="InterPro" id="IPR004619">
    <property type="entry name" value="Type_III_PanK"/>
</dbReference>
<feature type="active site" description="Proton acceptor" evidence="16">
    <location>
        <position position="95"/>
    </location>
</feature>
<evidence type="ECO:0000256" key="4">
    <source>
        <dbReference type="ARBA" id="ARBA00005225"/>
    </source>
</evidence>
<dbReference type="AlphaFoldDB" id="A0A497XJ22"/>
<keyword evidence="18" id="KW-1185">Reference proteome</keyword>
<comment type="similarity">
    <text evidence="14 16">Belongs to the type III pantothenate kinase family.</text>
</comment>
<feature type="binding site" evidence="16">
    <location>
        <begin position="93"/>
        <end position="96"/>
    </location>
    <ligand>
        <name>substrate</name>
    </ligand>
</feature>
<evidence type="ECO:0000256" key="16">
    <source>
        <dbReference type="HAMAP-Rule" id="MF_01274"/>
    </source>
</evidence>
<evidence type="ECO:0000256" key="14">
    <source>
        <dbReference type="ARBA" id="ARBA00038036"/>
    </source>
</evidence>
<comment type="pathway">
    <text evidence="4 16">Cofactor biosynthesis; coenzyme A biosynthesis; CoA from (R)-pantothenate: step 1/5.</text>
</comment>
<evidence type="ECO:0000256" key="8">
    <source>
        <dbReference type="ARBA" id="ARBA00022679"/>
    </source>
</evidence>
<reference evidence="17 18" key="1">
    <citation type="submission" date="2018-10" db="EMBL/GenBank/DDBJ databases">
        <title>Genomic Encyclopedia of Type Strains, Phase IV (KMG-IV): sequencing the most valuable type-strain genomes for metagenomic binning, comparative biology and taxonomic classification.</title>
        <authorList>
            <person name="Goeker M."/>
        </authorList>
    </citation>
    <scope>NUCLEOTIDE SEQUENCE [LARGE SCALE GENOMIC DNA]</scope>
    <source>
        <strain evidence="17 18">DSM 26916</strain>
    </source>
</reference>
<keyword evidence="9 16" id="KW-0547">Nucleotide-binding</keyword>
<comment type="function">
    <text evidence="16">Catalyzes the phosphorylation of pantothenate (Pan), the first step in CoA biosynthesis.</text>
</comment>
<evidence type="ECO:0000256" key="13">
    <source>
        <dbReference type="ARBA" id="ARBA00022993"/>
    </source>
</evidence>
<keyword evidence="7 16" id="KW-0963">Cytoplasm</keyword>
<dbReference type="Gene3D" id="3.30.420.40">
    <property type="match status" value="2"/>
</dbReference>
<evidence type="ECO:0000256" key="1">
    <source>
        <dbReference type="ARBA" id="ARBA00001206"/>
    </source>
</evidence>
<comment type="cofactor">
    <cofactor evidence="16">
        <name>NH4(+)</name>
        <dbReference type="ChEBI" id="CHEBI:28938"/>
    </cofactor>
    <cofactor evidence="16">
        <name>K(+)</name>
        <dbReference type="ChEBI" id="CHEBI:29103"/>
    </cofactor>
    <text evidence="16">A monovalent cation. Ammonium or potassium.</text>
</comment>
<dbReference type="OrthoDB" id="9781305at2"/>
<evidence type="ECO:0000256" key="9">
    <source>
        <dbReference type="ARBA" id="ARBA00022741"/>
    </source>
</evidence>
<name>A0A497XJ22_9PROT</name>
<comment type="catalytic activity">
    <reaction evidence="1 16">
        <text>(R)-pantothenate + ATP = (R)-4'-phosphopantothenate + ADP + H(+)</text>
        <dbReference type="Rhea" id="RHEA:16373"/>
        <dbReference type="ChEBI" id="CHEBI:10986"/>
        <dbReference type="ChEBI" id="CHEBI:15378"/>
        <dbReference type="ChEBI" id="CHEBI:29032"/>
        <dbReference type="ChEBI" id="CHEBI:30616"/>
        <dbReference type="ChEBI" id="CHEBI:456216"/>
        <dbReference type="EC" id="2.7.1.33"/>
    </reaction>
</comment>
<dbReference type="PANTHER" id="PTHR34265">
    <property type="entry name" value="TYPE III PANTOTHENATE KINASE"/>
    <property type="match status" value="1"/>
</dbReference>
<comment type="caution">
    <text evidence="16">Lacks conserved residue(s) required for the propagation of feature annotation.</text>
</comment>
<dbReference type="GO" id="GO:0005524">
    <property type="term" value="F:ATP binding"/>
    <property type="evidence" value="ECO:0007669"/>
    <property type="project" value="UniProtKB-UniRule"/>
</dbReference>
<evidence type="ECO:0000313" key="17">
    <source>
        <dbReference type="EMBL" id="RLJ67913.1"/>
    </source>
</evidence>
<feature type="binding site" evidence="16">
    <location>
        <position position="118"/>
    </location>
    <ligand>
        <name>ATP</name>
        <dbReference type="ChEBI" id="CHEBI:30616"/>
    </ligand>
</feature>
<sequence>MILCIDSGNTRLKWGLRDGDAWLATGAVTHAQAATLALPQSPIRIVACNVAGAAGSAAIEALARRHGLAAEWVRSQAAQCGVVNRYDNPDQLGADRWAALVGARALQAGACIVVMCGTATTVDVLDGAGIFQGGLILPGLDMMRAALADSTADLPTARGDYRELPRNTFDAIASGAIQATLGAVERMAAPLGPDVSCLISGGAAALLAPRLVTPHRVVDNLVLEGVARIAAAL</sequence>
<comment type="subcellular location">
    <subcellularLocation>
        <location evidence="3 16">Cytoplasm</location>
    </subcellularLocation>
</comment>
<dbReference type="PANTHER" id="PTHR34265:SF1">
    <property type="entry name" value="TYPE III PANTOTHENATE KINASE"/>
    <property type="match status" value="1"/>
</dbReference>
<protein>
    <recommendedName>
        <fullName evidence="15 16">Type III pantothenate kinase</fullName>
        <ecNumber evidence="6 16">2.7.1.33</ecNumber>
    </recommendedName>
    <alternativeName>
        <fullName evidence="16">PanK-III</fullName>
    </alternativeName>
    <alternativeName>
        <fullName evidence="16">Pantothenic acid kinase</fullName>
    </alternativeName>
</protein>
<evidence type="ECO:0000256" key="7">
    <source>
        <dbReference type="ARBA" id="ARBA00022490"/>
    </source>
</evidence>
<keyword evidence="8 16" id="KW-0808">Transferase</keyword>
<dbReference type="UniPathway" id="UPA00241">
    <property type="reaction ID" value="UER00352"/>
</dbReference>
<comment type="subunit">
    <text evidence="5 16">Homodimer.</text>
</comment>
<accession>A0A497XJ22</accession>
<evidence type="ECO:0000256" key="12">
    <source>
        <dbReference type="ARBA" id="ARBA00022958"/>
    </source>
</evidence>
<feature type="binding site" evidence="16">
    <location>
        <position position="168"/>
    </location>
    <ligand>
        <name>substrate</name>
    </ligand>
</feature>